<evidence type="ECO:0000256" key="15">
    <source>
        <dbReference type="ARBA" id="ARBA00023268"/>
    </source>
</evidence>
<dbReference type="GO" id="GO:0004150">
    <property type="term" value="F:dihydroneopterin aldolase activity"/>
    <property type="evidence" value="ECO:0007669"/>
    <property type="project" value="InterPro"/>
</dbReference>
<comment type="pathway">
    <text evidence="4">Cofactor biosynthesis; tetrahydrofolate biosynthesis; 7,8-dihydrofolate from 2-amino-4-hydroxy-6-hydroxymethyl-7,8-dihydropteridine diphosphate and 4-aminobenzoate: step 1/2.</text>
</comment>
<evidence type="ECO:0000256" key="4">
    <source>
        <dbReference type="ARBA" id="ARBA00004763"/>
    </source>
</evidence>
<dbReference type="PROSITE" id="PS50972">
    <property type="entry name" value="PTERIN_BINDING"/>
    <property type="match status" value="1"/>
</dbReference>
<dbReference type="InterPro" id="IPR000489">
    <property type="entry name" value="Pterin-binding_dom"/>
</dbReference>
<dbReference type="Gene3D" id="3.30.70.560">
    <property type="entry name" value="7,8-Dihydro-6-hydroxymethylpterin-pyrophosphokinase HPPK"/>
    <property type="match status" value="1"/>
</dbReference>
<evidence type="ECO:0000256" key="7">
    <source>
        <dbReference type="ARBA" id="ARBA00009951"/>
    </source>
</evidence>
<dbReference type="GO" id="GO:0003848">
    <property type="term" value="F:2-amino-4-hydroxy-6-hydroxymethyldihydropteridine diphosphokinase activity"/>
    <property type="evidence" value="ECO:0007669"/>
    <property type="project" value="UniProtKB-EC"/>
</dbReference>
<dbReference type="SUPFAM" id="SSF51717">
    <property type="entry name" value="Dihydropteroate synthetase-like"/>
    <property type="match status" value="1"/>
</dbReference>
<name>A0AAV5QTS8_9ASCO</name>
<dbReference type="CDD" id="cd00483">
    <property type="entry name" value="HPPK"/>
    <property type="match status" value="1"/>
</dbReference>
<evidence type="ECO:0000256" key="2">
    <source>
        <dbReference type="ARBA" id="ARBA00000198"/>
    </source>
</evidence>
<dbReference type="PROSITE" id="PS00793">
    <property type="entry name" value="DHPS_2"/>
    <property type="match status" value="1"/>
</dbReference>
<dbReference type="RefSeq" id="XP_064855006.1">
    <property type="nucleotide sequence ID" value="XM_064998934.1"/>
</dbReference>
<keyword evidence="8" id="KW-0808">Transferase</keyword>
<evidence type="ECO:0000256" key="5">
    <source>
        <dbReference type="ARBA" id="ARBA00005051"/>
    </source>
</evidence>
<evidence type="ECO:0000256" key="11">
    <source>
        <dbReference type="ARBA" id="ARBA00022777"/>
    </source>
</evidence>
<gene>
    <name evidence="18" type="ORF">DASC09_053350</name>
</gene>
<evidence type="ECO:0000256" key="13">
    <source>
        <dbReference type="ARBA" id="ARBA00022842"/>
    </source>
</evidence>
<comment type="similarity">
    <text evidence="6">In the N-terminal section; belongs to the DHNA family.</text>
</comment>
<dbReference type="NCBIfam" id="TIGR00526">
    <property type="entry name" value="folB_dom"/>
    <property type="match status" value="1"/>
</dbReference>
<evidence type="ECO:0000313" key="19">
    <source>
        <dbReference type="Proteomes" id="UP001360560"/>
    </source>
</evidence>
<keyword evidence="14" id="KW-0289">Folate biosynthesis</keyword>
<dbReference type="PROSITE" id="PS00794">
    <property type="entry name" value="HPPK"/>
    <property type="match status" value="1"/>
</dbReference>
<dbReference type="InterPro" id="IPR006390">
    <property type="entry name" value="DHP_synth_dom"/>
</dbReference>
<comment type="catalytic activity">
    <reaction evidence="1">
        <text>(7,8-dihydropterin-6-yl)methyl diphosphate + 4-aminobenzoate = 7,8-dihydropteroate + diphosphate</text>
        <dbReference type="Rhea" id="RHEA:19949"/>
        <dbReference type="ChEBI" id="CHEBI:17836"/>
        <dbReference type="ChEBI" id="CHEBI:17839"/>
        <dbReference type="ChEBI" id="CHEBI:33019"/>
        <dbReference type="ChEBI" id="CHEBI:72950"/>
        <dbReference type="EC" id="2.5.1.15"/>
    </reaction>
</comment>
<dbReference type="PANTHER" id="PTHR20941">
    <property type="entry name" value="FOLATE SYNTHESIS PROTEINS"/>
    <property type="match status" value="1"/>
</dbReference>
<dbReference type="InterPro" id="IPR000550">
    <property type="entry name" value="Hppk"/>
</dbReference>
<comment type="similarity">
    <text evidence="7">In the C-terminal section; belongs to the DHPS family.</text>
</comment>
<keyword evidence="19" id="KW-1185">Reference proteome</keyword>
<feature type="domain" description="Pterin-binding" evidence="17">
    <location>
        <begin position="527"/>
        <end position="856"/>
    </location>
</feature>
<dbReference type="Pfam" id="PF01288">
    <property type="entry name" value="HPPK"/>
    <property type="match status" value="1"/>
</dbReference>
<keyword evidence="12" id="KW-0067">ATP-binding</keyword>
<dbReference type="EMBL" id="BTFZ01000013">
    <property type="protein sequence ID" value="GMM38010.1"/>
    <property type="molecule type" value="Genomic_DNA"/>
</dbReference>
<dbReference type="PANTHER" id="PTHR20941:SF1">
    <property type="entry name" value="FOLIC ACID SYNTHESIS PROTEIN FOL1"/>
    <property type="match status" value="1"/>
</dbReference>
<dbReference type="GO" id="GO:0046656">
    <property type="term" value="P:folic acid biosynthetic process"/>
    <property type="evidence" value="ECO:0007669"/>
    <property type="project" value="UniProtKB-KW"/>
</dbReference>
<dbReference type="SUPFAM" id="SSF55620">
    <property type="entry name" value="Tetrahydrobiopterin biosynthesis enzymes-like"/>
    <property type="match status" value="2"/>
</dbReference>
<evidence type="ECO:0000256" key="6">
    <source>
        <dbReference type="ARBA" id="ARBA00009640"/>
    </source>
</evidence>
<dbReference type="InterPro" id="IPR006157">
    <property type="entry name" value="FolB_dom"/>
</dbReference>
<dbReference type="GO" id="GO:0046654">
    <property type="term" value="P:tetrahydrofolate biosynthetic process"/>
    <property type="evidence" value="ECO:0007669"/>
    <property type="project" value="TreeGrafter"/>
</dbReference>
<evidence type="ECO:0000256" key="8">
    <source>
        <dbReference type="ARBA" id="ARBA00022679"/>
    </source>
</evidence>
<dbReference type="SMART" id="SM00905">
    <property type="entry name" value="FolB"/>
    <property type="match status" value="1"/>
</dbReference>
<keyword evidence="9" id="KW-0479">Metal-binding</keyword>
<comment type="caution">
    <text evidence="18">The sequence shown here is derived from an EMBL/GenBank/DDBJ whole genome shotgun (WGS) entry which is preliminary data.</text>
</comment>
<keyword evidence="11" id="KW-0418">Kinase</keyword>
<dbReference type="Gene3D" id="3.30.1130.10">
    <property type="match status" value="2"/>
</dbReference>
<dbReference type="AlphaFoldDB" id="A0AAV5QTS8"/>
<protein>
    <submittedName>
        <fullName evidence="18">Trifunctional dihydropteroate synthetase/dihydrohydroxymethylpterin pyrophosphokinase/dihydroneopterin aldolase</fullName>
    </submittedName>
</protein>
<evidence type="ECO:0000259" key="17">
    <source>
        <dbReference type="PROSITE" id="PS50972"/>
    </source>
</evidence>
<dbReference type="GO" id="GO:0004156">
    <property type="term" value="F:dihydropteroate synthase activity"/>
    <property type="evidence" value="ECO:0007669"/>
    <property type="project" value="UniProtKB-EC"/>
</dbReference>
<evidence type="ECO:0000313" key="18">
    <source>
        <dbReference type="EMBL" id="GMM38010.1"/>
    </source>
</evidence>
<evidence type="ECO:0000256" key="3">
    <source>
        <dbReference type="ARBA" id="ARBA00001946"/>
    </source>
</evidence>
<keyword evidence="10" id="KW-0547">Nucleotide-binding</keyword>
<dbReference type="PROSITE" id="PS00792">
    <property type="entry name" value="DHPS_1"/>
    <property type="match status" value="1"/>
</dbReference>
<evidence type="ECO:0000256" key="1">
    <source>
        <dbReference type="ARBA" id="ARBA00000012"/>
    </source>
</evidence>
<dbReference type="SUPFAM" id="SSF55083">
    <property type="entry name" value="6-hydroxymethyl-7,8-dihydropterin pyrophosphokinase, HPPK"/>
    <property type="match status" value="1"/>
</dbReference>
<dbReference type="NCBIfam" id="TIGR01496">
    <property type="entry name" value="DHPS"/>
    <property type="match status" value="1"/>
</dbReference>
<organism evidence="18 19">
    <name type="scientific">Saccharomycopsis crataegensis</name>
    <dbReference type="NCBI Taxonomy" id="43959"/>
    <lineage>
        <taxon>Eukaryota</taxon>
        <taxon>Fungi</taxon>
        <taxon>Dikarya</taxon>
        <taxon>Ascomycota</taxon>
        <taxon>Saccharomycotina</taxon>
        <taxon>Saccharomycetes</taxon>
        <taxon>Saccharomycopsidaceae</taxon>
        <taxon>Saccharomycopsis</taxon>
    </lineage>
</organism>
<dbReference type="Gene3D" id="3.20.20.20">
    <property type="entry name" value="Dihydropteroate synthase-like"/>
    <property type="match status" value="1"/>
</dbReference>
<dbReference type="Pfam" id="PF00809">
    <property type="entry name" value="Pterin_bind"/>
    <property type="match status" value="1"/>
</dbReference>
<dbReference type="GO" id="GO:0005740">
    <property type="term" value="C:mitochondrial envelope"/>
    <property type="evidence" value="ECO:0007669"/>
    <property type="project" value="TreeGrafter"/>
</dbReference>
<keyword evidence="15" id="KW-0511">Multifunctional enzyme</keyword>
<keyword evidence="13" id="KW-0460">Magnesium</keyword>
<dbReference type="NCBIfam" id="TIGR01498">
    <property type="entry name" value="folK"/>
    <property type="match status" value="1"/>
</dbReference>
<dbReference type="InterPro" id="IPR043133">
    <property type="entry name" value="GTP-CH-I_C/QueF"/>
</dbReference>
<evidence type="ECO:0000256" key="10">
    <source>
        <dbReference type="ARBA" id="ARBA00022741"/>
    </source>
</evidence>
<dbReference type="InterPro" id="IPR045031">
    <property type="entry name" value="DHP_synth-like"/>
</dbReference>
<dbReference type="GO" id="GO:0005524">
    <property type="term" value="F:ATP binding"/>
    <property type="evidence" value="ECO:0007669"/>
    <property type="project" value="UniProtKB-KW"/>
</dbReference>
<evidence type="ECO:0000256" key="12">
    <source>
        <dbReference type="ARBA" id="ARBA00022840"/>
    </source>
</evidence>
<comment type="pathway">
    <text evidence="5">Cofactor biosynthesis; tetrahydrofolate biosynthesis; 2-amino-4-hydroxy-6-hydroxymethyl-7,8-dihydropteridine diphosphate from 7,8-dihydroneopterin triphosphate: step 4/4.</text>
</comment>
<dbReference type="InterPro" id="IPR035907">
    <property type="entry name" value="Hppk_sf"/>
</dbReference>
<sequence>MFRLPLSRSLVSPSSKPLQINPMRRQSSKIFVKDLKINAYIGKNYWNEINQQPLLYKLSVFLGLNHSVLQNSGPTDDLNHSISYADVSNYILHYLNNENCQFDDSPKFLNTMFEKLVQHNNKIPNLNDRFVNQLTLVLQDDRCHLKLRNLRIEKSYQLTKPSSSSPSSTTTPMPTNYLLLDQLKLLTKIGIFDFERKKKQYVTVDLKLDYDEICAKCSAKNFNEFISFELLESLAEYVENTEFLTVEALITSVDDYLRKKFGIVNIFNLKITKLNAVVNSEGVGLELVTETPIALSTNGSGNTKEESSPSSHAITSDSMFKASTTTTGKASHIAYLGFGTNEGNTMANIYRMLHCLRECPSIEILATSSLYETAPMYYLDQSSFVNGALKIQTTLSPFELLNFLKEVEYHELGRVKEFDNGPRSIDVDILLYDNIVYRNETDENLVVPHPRMLERLFVLNPLSEILDPMNDVIHPVTNQNILDYHHQGLLSRSSEPDMTTLVPIRRNFKQHGDQFDNWRFNFDGDRTKIMGIINMTKDSFSDGGANYLVNDALKTAQRLVDQGADILDIGATSTKPGAKIEDYDTMMAAFQEEVNCIVPLIKEIRQSSDEKLRNVLISVDTFYGNTAKATLEAGADMVNDVSMGMYDQTIFDVVKQFQCPYIVNHTRGTPTTMKNHTDYHLINDDGDNIVEFGTVNHEVTRMVARELAITINRAYKAGVAKWQMIIDPGIGFAKTLQQNLNLVKSCGELRDYGVLFRDSASVQNYNEIHGLNPWGDQSIPQQQSVANNDYLSFAKLPILVGPSRKRFISKITNETLNLKENEKLVIGTSGIIMACIANRTNIVRVHDVEEIKKICLLGDAIYNGIL</sequence>
<accession>A0AAV5QTS8</accession>
<comment type="catalytic activity">
    <reaction evidence="2">
        <text>6-hydroxymethyl-7,8-dihydropterin + ATP = (7,8-dihydropterin-6-yl)methyl diphosphate + AMP + H(+)</text>
        <dbReference type="Rhea" id="RHEA:11412"/>
        <dbReference type="ChEBI" id="CHEBI:15378"/>
        <dbReference type="ChEBI" id="CHEBI:30616"/>
        <dbReference type="ChEBI" id="CHEBI:44841"/>
        <dbReference type="ChEBI" id="CHEBI:72950"/>
        <dbReference type="ChEBI" id="CHEBI:456215"/>
        <dbReference type="EC" id="2.7.6.3"/>
    </reaction>
</comment>
<reference evidence="18 19" key="1">
    <citation type="journal article" date="2023" name="Elife">
        <title>Identification of key yeast species and microbe-microbe interactions impacting larval growth of Drosophila in the wild.</title>
        <authorList>
            <person name="Mure A."/>
            <person name="Sugiura Y."/>
            <person name="Maeda R."/>
            <person name="Honda K."/>
            <person name="Sakurai N."/>
            <person name="Takahashi Y."/>
            <person name="Watada M."/>
            <person name="Katoh T."/>
            <person name="Gotoh A."/>
            <person name="Gotoh Y."/>
            <person name="Taniguchi I."/>
            <person name="Nakamura K."/>
            <person name="Hayashi T."/>
            <person name="Katayama T."/>
            <person name="Uemura T."/>
            <person name="Hattori Y."/>
        </authorList>
    </citation>
    <scope>NUCLEOTIDE SEQUENCE [LARGE SCALE GENOMIC DNA]</scope>
    <source>
        <strain evidence="18 19">SC-9</strain>
    </source>
</reference>
<evidence type="ECO:0000256" key="9">
    <source>
        <dbReference type="ARBA" id="ARBA00022723"/>
    </source>
</evidence>
<dbReference type="GO" id="GO:0016301">
    <property type="term" value="F:kinase activity"/>
    <property type="evidence" value="ECO:0007669"/>
    <property type="project" value="UniProtKB-KW"/>
</dbReference>
<dbReference type="GO" id="GO:0046872">
    <property type="term" value="F:metal ion binding"/>
    <property type="evidence" value="ECO:0007669"/>
    <property type="project" value="UniProtKB-KW"/>
</dbReference>
<evidence type="ECO:0000256" key="16">
    <source>
        <dbReference type="SAM" id="MobiDB-lite"/>
    </source>
</evidence>
<feature type="region of interest" description="Disordered" evidence="16">
    <location>
        <begin position="296"/>
        <end position="316"/>
    </location>
</feature>
<evidence type="ECO:0000256" key="14">
    <source>
        <dbReference type="ARBA" id="ARBA00022909"/>
    </source>
</evidence>
<proteinExistence type="inferred from homology"/>
<dbReference type="InterPro" id="IPR011005">
    <property type="entry name" value="Dihydropteroate_synth-like_sf"/>
</dbReference>
<comment type="cofactor">
    <cofactor evidence="3">
        <name>Mg(2+)</name>
        <dbReference type="ChEBI" id="CHEBI:18420"/>
    </cofactor>
</comment>
<dbReference type="GeneID" id="90075985"/>
<dbReference type="Pfam" id="PF02152">
    <property type="entry name" value="FolB"/>
    <property type="match status" value="1"/>
</dbReference>
<dbReference type="CDD" id="cd00739">
    <property type="entry name" value="DHPS"/>
    <property type="match status" value="1"/>
</dbReference>
<dbReference type="Proteomes" id="UP001360560">
    <property type="component" value="Unassembled WGS sequence"/>
</dbReference>